<sequence>MHVLRRAVAWGIVFLHAPEHAAFLSFAFALARSTAYRSDFGLFARLQYLQSVLLRAWSLWELTQTDLTLTACTAWFPRHRLHYGLDDHTYRQHTSVSLSLVDCTLTLQHSA</sequence>
<evidence type="ECO:0000313" key="1">
    <source>
        <dbReference type="EMBL" id="OJJ68979.1"/>
    </source>
</evidence>
<dbReference type="EMBL" id="KV878689">
    <property type="protein sequence ID" value="OJJ68979.1"/>
    <property type="molecule type" value="Genomic_DNA"/>
</dbReference>
<name>A0A1L9UBC0_ASPBC</name>
<keyword evidence="2" id="KW-1185">Reference proteome</keyword>
<reference evidence="2" key="1">
    <citation type="journal article" date="2017" name="Genome Biol.">
        <title>Comparative genomics reveals high biological diversity and specific adaptations in the industrially and medically important fungal genus Aspergillus.</title>
        <authorList>
            <person name="de Vries R.P."/>
            <person name="Riley R."/>
            <person name="Wiebenga A."/>
            <person name="Aguilar-Osorio G."/>
            <person name="Amillis S."/>
            <person name="Uchima C.A."/>
            <person name="Anderluh G."/>
            <person name="Asadollahi M."/>
            <person name="Askin M."/>
            <person name="Barry K."/>
            <person name="Battaglia E."/>
            <person name="Bayram O."/>
            <person name="Benocci T."/>
            <person name="Braus-Stromeyer S.A."/>
            <person name="Caldana C."/>
            <person name="Canovas D."/>
            <person name="Cerqueira G.C."/>
            <person name="Chen F."/>
            <person name="Chen W."/>
            <person name="Choi C."/>
            <person name="Clum A."/>
            <person name="Dos Santos R.A."/>
            <person name="Damasio A.R."/>
            <person name="Diallinas G."/>
            <person name="Emri T."/>
            <person name="Fekete E."/>
            <person name="Flipphi M."/>
            <person name="Freyberg S."/>
            <person name="Gallo A."/>
            <person name="Gournas C."/>
            <person name="Habgood R."/>
            <person name="Hainaut M."/>
            <person name="Harispe M.L."/>
            <person name="Henrissat B."/>
            <person name="Hilden K.S."/>
            <person name="Hope R."/>
            <person name="Hossain A."/>
            <person name="Karabika E."/>
            <person name="Karaffa L."/>
            <person name="Karanyi Z."/>
            <person name="Krasevec N."/>
            <person name="Kuo A."/>
            <person name="Kusch H."/>
            <person name="LaButti K."/>
            <person name="Lagendijk E.L."/>
            <person name="Lapidus A."/>
            <person name="Levasseur A."/>
            <person name="Lindquist E."/>
            <person name="Lipzen A."/>
            <person name="Logrieco A.F."/>
            <person name="MacCabe A."/>
            <person name="Maekelae M.R."/>
            <person name="Malavazi I."/>
            <person name="Melin P."/>
            <person name="Meyer V."/>
            <person name="Mielnichuk N."/>
            <person name="Miskei M."/>
            <person name="Molnar A.P."/>
            <person name="Mule G."/>
            <person name="Ngan C.Y."/>
            <person name="Orejas M."/>
            <person name="Orosz E."/>
            <person name="Ouedraogo J.P."/>
            <person name="Overkamp K.M."/>
            <person name="Park H.-S."/>
            <person name="Perrone G."/>
            <person name="Piumi F."/>
            <person name="Punt P.J."/>
            <person name="Ram A.F."/>
            <person name="Ramon A."/>
            <person name="Rauscher S."/>
            <person name="Record E."/>
            <person name="Riano-Pachon D.M."/>
            <person name="Robert V."/>
            <person name="Roehrig J."/>
            <person name="Ruller R."/>
            <person name="Salamov A."/>
            <person name="Salih N.S."/>
            <person name="Samson R.A."/>
            <person name="Sandor E."/>
            <person name="Sanguinetti M."/>
            <person name="Schuetze T."/>
            <person name="Sepcic K."/>
            <person name="Shelest E."/>
            <person name="Sherlock G."/>
            <person name="Sophianopoulou V."/>
            <person name="Squina F.M."/>
            <person name="Sun H."/>
            <person name="Susca A."/>
            <person name="Todd R.B."/>
            <person name="Tsang A."/>
            <person name="Unkles S.E."/>
            <person name="van de Wiele N."/>
            <person name="van Rossen-Uffink D."/>
            <person name="Oliveira J.V."/>
            <person name="Vesth T.C."/>
            <person name="Visser J."/>
            <person name="Yu J.-H."/>
            <person name="Zhou M."/>
            <person name="Andersen M.R."/>
            <person name="Archer D.B."/>
            <person name="Baker S.E."/>
            <person name="Benoit I."/>
            <person name="Brakhage A.A."/>
            <person name="Braus G.H."/>
            <person name="Fischer R."/>
            <person name="Frisvad J.C."/>
            <person name="Goldman G.H."/>
            <person name="Houbraken J."/>
            <person name="Oakley B."/>
            <person name="Pocsi I."/>
            <person name="Scazzocchio C."/>
            <person name="Seiboth B."/>
            <person name="vanKuyk P.A."/>
            <person name="Wortman J."/>
            <person name="Dyer P.S."/>
            <person name="Grigoriev I.V."/>
        </authorList>
    </citation>
    <scope>NUCLEOTIDE SEQUENCE [LARGE SCALE GENOMIC DNA]</scope>
    <source>
        <strain evidence="2">CBS 101740 / IMI 381727 / IBT 21946</strain>
    </source>
</reference>
<protein>
    <submittedName>
        <fullName evidence="1">Uncharacterized protein</fullName>
    </submittedName>
</protein>
<organism evidence="1 2">
    <name type="scientific">Aspergillus brasiliensis (strain CBS 101740 / IMI 381727 / IBT 21946)</name>
    <dbReference type="NCBI Taxonomy" id="767769"/>
    <lineage>
        <taxon>Eukaryota</taxon>
        <taxon>Fungi</taxon>
        <taxon>Dikarya</taxon>
        <taxon>Ascomycota</taxon>
        <taxon>Pezizomycotina</taxon>
        <taxon>Eurotiomycetes</taxon>
        <taxon>Eurotiomycetidae</taxon>
        <taxon>Eurotiales</taxon>
        <taxon>Aspergillaceae</taxon>
        <taxon>Aspergillus</taxon>
        <taxon>Aspergillus subgen. Circumdati</taxon>
    </lineage>
</organism>
<dbReference type="RefSeq" id="XP_067476228.1">
    <property type="nucleotide sequence ID" value="XM_067622601.1"/>
</dbReference>
<gene>
    <name evidence="1" type="ORF">ASPBRDRAFT_290547</name>
</gene>
<dbReference type="Proteomes" id="UP000184499">
    <property type="component" value="Unassembled WGS sequence"/>
</dbReference>
<dbReference type="AlphaFoldDB" id="A0A1L9UBC0"/>
<accession>A0A1L9UBC0</accession>
<dbReference type="VEuPathDB" id="FungiDB:ASPBRDRAFT_290547"/>
<dbReference type="GeneID" id="93575089"/>
<proteinExistence type="predicted"/>
<evidence type="ECO:0000313" key="2">
    <source>
        <dbReference type="Proteomes" id="UP000184499"/>
    </source>
</evidence>